<gene>
    <name evidence="2" type="ordered locus">Os09g0298600</name>
    <name evidence="2" type="ORF">OSNPB_090298600</name>
</gene>
<reference evidence="3" key="1">
    <citation type="journal article" date="2005" name="Nature">
        <title>The map-based sequence of the rice genome.</title>
        <authorList>
            <consortium name="International rice genome sequencing project (IRGSP)"/>
            <person name="Matsumoto T."/>
            <person name="Wu J."/>
            <person name="Kanamori H."/>
            <person name="Katayose Y."/>
            <person name="Fujisawa M."/>
            <person name="Namiki N."/>
            <person name="Mizuno H."/>
            <person name="Yamamoto K."/>
            <person name="Antonio B.A."/>
            <person name="Baba T."/>
            <person name="Sakata K."/>
            <person name="Nagamura Y."/>
            <person name="Aoki H."/>
            <person name="Arikawa K."/>
            <person name="Arita K."/>
            <person name="Bito T."/>
            <person name="Chiden Y."/>
            <person name="Fujitsuka N."/>
            <person name="Fukunaka R."/>
            <person name="Hamada M."/>
            <person name="Harada C."/>
            <person name="Hayashi A."/>
            <person name="Hijishita S."/>
            <person name="Honda M."/>
            <person name="Hosokawa S."/>
            <person name="Ichikawa Y."/>
            <person name="Idonuma A."/>
            <person name="Iijima M."/>
            <person name="Ikeda M."/>
            <person name="Ikeno M."/>
            <person name="Ito K."/>
            <person name="Ito S."/>
            <person name="Ito T."/>
            <person name="Ito Y."/>
            <person name="Ito Y."/>
            <person name="Iwabuchi A."/>
            <person name="Kamiya K."/>
            <person name="Karasawa W."/>
            <person name="Kurita K."/>
            <person name="Katagiri S."/>
            <person name="Kikuta A."/>
            <person name="Kobayashi H."/>
            <person name="Kobayashi N."/>
            <person name="Machita K."/>
            <person name="Maehara T."/>
            <person name="Masukawa M."/>
            <person name="Mizubayashi T."/>
            <person name="Mukai Y."/>
            <person name="Nagasaki H."/>
            <person name="Nagata Y."/>
            <person name="Naito S."/>
            <person name="Nakashima M."/>
            <person name="Nakama Y."/>
            <person name="Nakamichi Y."/>
            <person name="Nakamura M."/>
            <person name="Meguro A."/>
            <person name="Negishi M."/>
            <person name="Ohta I."/>
            <person name="Ohta T."/>
            <person name="Okamoto M."/>
            <person name="Ono N."/>
            <person name="Saji S."/>
            <person name="Sakaguchi M."/>
            <person name="Sakai K."/>
            <person name="Shibata M."/>
            <person name="Shimokawa T."/>
            <person name="Song J."/>
            <person name="Takazaki Y."/>
            <person name="Terasawa K."/>
            <person name="Tsugane M."/>
            <person name="Tsuji K."/>
            <person name="Ueda S."/>
            <person name="Waki K."/>
            <person name="Yamagata H."/>
            <person name="Yamamoto M."/>
            <person name="Yamamoto S."/>
            <person name="Yamane H."/>
            <person name="Yoshiki S."/>
            <person name="Yoshihara R."/>
            <person name="Yukawa K."/>
            <person name="Zhong H."/>
            <person name="Yano M."/>
            <person name="Yuan Q."/>
            <person name="Ouyang S."/>
            <person name="Liu J."/>
            <person name="Jones K.M."/>
            <person name="Gansberger K."/>
            <person name="Moffat K."/>
            <person name="Hill J."/>
            <person name="Bera J."/>
            <person name="Fadrosh D."/>
            <person name="Jin S."/>
            <person name="Johri S."/>
            <person name="Kim M."/>
            <person name="Overton L."/>
            <person name="Reardon M."/>
            <person name="Tsitrin T."/>
            <person name="Vuong H."/>
            <person name="Weaver B."/>
            <person name="Ciecko A."/>
            <person name="Tallon L."/>
            <person name="Jackson J."/>
            <person name="Pai G."/>
            <person name="Aken S.V."/>
            <person name="Utterback T."/>
            <person name="Reidmuller S."/>
            <person name="Feldblyum T."/>
            <person name="Hsiao J."/>
            <person name="Zismann V."/>
            <person name="Iobst S."/>
            <person name="de Vazeille A.R."/>
            <person name="Buell C.R."/>
            <person name="Ying K."/>
            <person name="Li Y."/>
            <person name="Lu T."/>
            <person name="Huang Y."/>
            <person name="Zhao Q."/>
            <person name="Feng Q."/>
            <person name="Zhang L."/>
            <person name="Zhu J."/>
            <person name="Weng Q."/>
            <person name="Mu J."/>
            <person name="Lu Y."/>
            <person name="Fan D."/>
            <person name="Liu Y."/>
            <person name="Guan J."/>
            <person name="Zhang Y."/>
            <person name="Yu S."/>
            <person name="Liu X."/>
            <person name="Zhang Y."/>
            <person name="Hong G."/>
            <person name="Han B."/>
            <person name="Choisne N."/>
            <person name="Demange N."/>
            <person name="Orjeda G."/>
            <person name="Samain S."/>
            <person name="Cattolico L."/>
            <person name="Pelletier E."/>
            <person name="Couloux A."/>
            <person name="Segurens B."/>
            <person name="Wincker P."/>
            <person name="D'Hont A."/>
            <person name="Scarpelli C."/>
            <person name="Weissenbach J."/>
            <person name="Salanoubat M."/>
            <person name="Quetier F."/>
            <person name="Yu Y."/>
            <person name="Kim H.R."/>
            <person name="Rambo T."/>
            <person name="Currie J."/>
            <person name="Collura K."/>
            <person name="Luo M."/>
            <person name="Yang T."/>
            <person name="Ammiraju J.S.S."/>
            <person name="Engler F."/>
            <person name="Soderlund C."/>
            <person name="Wing R.A."/>
            <person name="Palmer L.E."/>
            <person name="de la Bastide M."/>
            <person name="Spiegel L."/>
            <person name="Nascimento L."/>
            <person name="Zutavern T."/>
            <person name="O'Shaughnessy A."/>
            <person name="Dike S."/>
            <person name="Dedhia N."/>
            <person name="Preston R."/>
            <person name="Balija V."/>
            <person name="McCombie W.R."/>
            <person name="Chow T."/>
            <person name="Chen H."/>
            <person name="Chung M."/>
            <person name="Chen C."/>
            <person name="Shaw J."/>
            <person name="Wu H."/>
            <person name="Hsiao K."/>
            <person name="Chao Y."/>
            <person name="Chu M."/>
            <person name="Cheng C."/>
            <person name="Hour A."/>
            <person name="Lee P."/>
            <person name="Lin S."/>
            <person name="Lin Y."/>
            <person name="Liou J."/>
            <person name="Liu S."/>
            <person name="Hsing Y."/>
            <person name="Raghuvanshi S."/>
            <person name="Mohanty A."/>
            <person name="Bharti A.K."/>
            <person name="Gaur A."/>
            <person name="Gupta V."/>
            <person name="Kumar D."/>
            <person name="Ravi V."/>
            <person name="Vij S."/>
            <person name="Kapur A."/>
            <person name="Khurana P."/>
            <person name="Khurana P."/>
            <person name="Khurana J.P."/>
            <person name="Tyagi A.K."/>
            <person name="Gaikwad K."/>
            <person name="Singh A."/>
            <person name="Dalal V."/>
            <person name="Srivastava S."/>
            <person name="Dixit A."/>
            <person name="Pal A.K."/>
            <person name="Ghazi I.A."/>
            <person name="Yadav M."/>
            <person name="Pandit A."/>
            <person name="Bhargava A."/>
            <person name="Sureshbabu K."/>
            <person name="Batra K."/>
            <person name="Sharma T.R."/>
            <person name="Mohapatra T."/>
            <person name="Singh N.K."/>
            <person name="Messing J."/>
            <person name="Nelson A.B."/>
            <person name="Fuks G."/>
            <person name="Kavchok S."/>
            <person name="Keizer G."/>
            <person name="Linton E."/>
            <person name="Llaca V."/>
            <person name="Song R."/>
            <person name="Tanyolac B."/>
            <person name="Young S."/>
            <person name="Ho-Il K."/>
            <person name="Hahn J.H."/>
            <person name="Sangsakoo G."/>
            <person name="Vanavichit A."/>
            <person name="de Mattos Luiz.A.T."/>
            <person name="Zimmer P.D."/>
            <person name="Malone G."/>
            <person name="Dellagostin O."/>
            <person name="de Oliveira A.C."/>
            <person name="Bevan M."/>
            <person name="Bancroft I."/>
            <person name="Minx P."/>
            <person name="Cordum H."/>
            <person name="Wilson R."/>
            <person name="Cheng Z."/>
            <person name="Jin W."/>
            <person name="Jiang J."/>
            <person name="Leong S.A."/>
            <person name="Iwama H."/>
            <person name="Gojobori T."/>
            <person name="Itoh T."/>
            <person name="Niimura Y."/>
            <person name="Fujii Y."/>
            <person name="Habara T."/>
            <person name="Sakai H."/>
            <person name="Sato Y."/>
            <person name="Wilson G."/>
            <person name="Kumar K."/>
            <person name="McCouch S."/>
            <person name="Juretic N."/>
            <person name="Hoen D."/>
            <person name="Wright S."/>
            <person name="Bruskiewich R."/>
            <person name="Bureau T."/>
            <person name="Miyao A."/>
            <person name="Hirochika H."/>
            <person name="Nishikawa T."/>
            <person name="Kadowaki K."/>
            <person name="Sugiura M."/>
            <person name="Burr B."/>
            <person name="Sasaki T."/>
        </authorList>
    </citation>
    <scope>NUCLEOTIDE SEQUENCE [LARGE SCALE GENOMIC DNA]</scope>
    <source>
        <strain evidence="3">cv. Nipponbare</strain>
    </source>
</reference>
<feature type="compositionally biased region" description="Basic residues" evidence="1">
    <location>
        <begin position="13"/>
        <end position="25"/>
    </location>
</feature>
<accession>A0A0P0XJT9</accession>
<reference evidence="2 3" key="2">
    <citation type="journal article" date="2013" name="Plant Cell Physiol.">
        <title>Rice Annotation Project Database (RAP-DB): an integrative and interactive database for rice genomics.</title>
        <authorList>
            <person name="Sakai H."/>
            <person name="Lee S.S."/>
            <person name="Tanaka T."/>
            <person name="Numa H."/>
            <person name="Kim J."/>
            <person name="Kawahara Y."/>
            <person name="Wakimoto H."/>
            <person name="Yang C.C."/>
            <person name="Iwamoto M."/>
            <person name="Abe T."/>
            <person name="Yamada Y."/>
            <person name="Muto A."/>
            <person name="Inokuchi H."/>
            <person name="Ikemura T."/>
            <person name="Matsumoto T."/>
            <person name="Sasaki T."/>
            <person name="Itoh T."/>
        </authorList>
    </citation>
    <scope>NUCLEOTIDE SEQUENCE [LARGE SCALE GENOMIC DNA]</scope>
    <source>
        <strain evidence="3">cv. Nipponbare</strain>
    </source>
</reference>
<name>A0A0P0XJT9_ORYSJ</name>
<feature type="compositionally biased region" description="Polar residues" evidence="1">
    <location>
        <begin position="1"/>
        <end position="12"/>
    </location>
</feature>
<organism evidence="2 3">
    <name type="scientific">Oryza sativa subsp. japonica</name>
    <name type="common">Rice</name>
    <dbReference type="NCBI Taxonomy" id="39947"/>
    <lineage>
        <taxon>Eukaryota</taxon>
        <taxon>Viridiplantae</taxon>
        <taxon>Streptophyta</taxon>
        <taxon>Embryophyta</taxon>
        <taxon>Tracheophyta</taxon>
        <taxon>Spermatophyta</taxon>
        <taxon>Magnoliopsida</taxon>
        <taxon>Liliopsida</taxon>
        <taxon>Poales</taxon>
        <taxon>Poaceae</taxon>
        <taxon>BOP clade</taxon>
        <taxon>Oryzoideae</taxon>
        <taxon>Oryzeae</taxon>
        <taxon>Oryzinae</taxon>
        <taxon>Oryza</taxon>
        <taxon>Oryza sativa</taxon>
    </lineage>
</organism>
<dbReference type="PaxDb" id="39947-A0A0P0XJT9"/>
<sequence>MVRKSSTATTRLTLRHGSNHLRHGSNHPELPLQHSNSSLWRRRCPIELRVVASPTTTPTISHGVWGGGVAPCHEVQGDDFHSVAASFSPAMHDSFSSKECTPSFGYMDLVWLRESPTCYGLG</sequence>
<evidence type="ECO:0000313" key="2">
    <source>
        <dbReference type="EMBL" id="BAT07332.1"/>
    </source>
</evidence>
<dbReference type="EMBL" id="AP014965">
    <property type="protein sequence ID" value="BAT07332.1"/>
    <property type="molecule type" value="Genomic_DNA"/>
</dbReference>
<dbReference type="Proteomes" id="UP000059680">
    <property type="component" value="Chromosome 9"/>
</dbReference>
<proteinExistence type="predicted"/>
<keyword evidence="3" id="KW-1185">Reference proteome</keyword>
<feature type="region of interest" description="Disordered" evidence="1">
    <location>
        <begin position="1"/>
        <end position="34"/>
    </location>
</feature>
<evidence type="ECO:0000256" key="1">
    <source>
        <dbReference type="SAM" id="MobiDB-lite"/>
    </source>
</evidence>
<reference evidence="2 3" key="3">
    <citation type="journal article" date="2013" name="Rice">
        <title>Improvement of the Oryza sativa Nipponbare reference genome using next generation sequence and optical map data.</title>
        <authorList>
            <person name="Kawahara Y."/>
            <person name="de la Bastide M."/>
            <person name="Hamilton J.P."/>
            <person name="Kanamori H."/>
            <person name="McCombie W.R."/>
            <person name="Ouyang S."/>
            <person name="Schwartz D.C."/>
            <person name="Tanaka T."/>
            <person name="Wu J."/>
            <person name="Zhou S."/>
            <person name="Childs K.L."/>
            <person name="Davidson R.M."/>
            <person name="Lin H."/>
            <person name="Quesada-Ocampo L."/>
            <person name="Vaillancourt B."/>
            <person name="Sakai H."/>
            <person name="Lee S.S."/>
            <person name="Kim J."/>
            <person name="Numa H."/>
            <person name="Itoh T."/>
            <person name="Buell C.R."/>
            <person name="Matsumoto T."/>
        </authorList>
    </citation>
    <scope>NUCLEOTIDE SEQUENCE [LARGE SCALE GENOMIC DNA]</scope>
    <source>
        <strain evidence="3">cv. Nipponbare</strain>
    </source>
</reference>
<dbReference type="AlphaFoldDB" id="A0A0P0XJT9"/>
<evidence type="ECO:0000313" key="3">
    <source>
        <dbReference type="Proteomes" id="UP000059680"/>
    </source>
</evidence>
<dbReference type="InParanoid" id="A0A0P0XJT9"/>
<protein>
    <submittedName>
        <fullName evidence="2">Os09g0298600 protein</fullName>
    </submittedName>
</protein>